<dbReference type="Proteomes" id="UP000626092">
    <property type="component" value="Unassembled WGS sequence"/>
</dbReference>
<dbReference type="EMBL" id="WJXA01000003">
    <property type="protein sequence ID" value="KAF7147443.1"/>
    <property type="molecule type" value="Genomic_DNA"/>
</dbReference>
<gene>
    <name evidence="1" type="ORF">RHSIM_Rhsim03G0048300</name>
</gene>
<accession>A0A834H4N1</accession>
<evidence type="ECO:0000313" key="2">
    <source>
        <dbReference type="Proteomes" id="UP000626092"/>
    </source>
</evidence>
<comment type="caution">
    <text evidence="1">The sequence shown here is derived from an EMBL/GenBank/DDBJ whole genome shotgun (WGS) entry which is preliminary data.</text>
</comment>
<sequence>MPDFLRLTGFGDGRRNWCVEEIFVLWRLGEEDRKGLMAEEASDRSWRVPQLGCSVESRMAFFSSAFLAEAGRLIVTDVAGNPA</sequence>
<organism evidence="1 2">
    <name type="scientific">Rhododendron simsii</name>
    <name type="common">Sims's rhododendron</name>
    <dbReference type="NCBI Taxonomy" id="118357"/>
    <lineage>
        <taxon>Eukaryota</taxon>
        <taxon>Viridiplantae</taxon>
        <taxon>Streptophyta</taxon>
        <taxon>Embryophyta</taxon>
        <taxon>Tracheophyta</taxon>
        <taxon>Spermatophyta</taxon>
        <taxon>Magnoliopsida</taxon>
        <taxon>eudicotyledons</taxon>
        <taxon>Gunneridae</taxon>
        <taxon>Pentapetalae</taxon>
        <taxon>asterids</taxon>
        <taxon>Ericales</taxon>
        <taxon>Ericaceae</taxon>
        <taxon>Ericoideae</taxon>
        <taxon>Rhodoreae</taxon>
        <taxon>Rhododendron</taxon>
    </lineage>
</organism>
<name>A0A834H4N1_RHOSS</name>
<dbReference type="AlphaFoldDB" id="A0A834H4N1"/>
<proteinExistence type="predicted"/>
<reference evidence="1" key="1">
    <citation type="submission" date="2019-11" db="EMBL/GenBank/DDBJ databases">
        <authorList>
            <person name="Liu Y."/>
            <person name="Hou J."/>
            <person name="Li T.-Q."/>
            <person name="Guan C.-H."/>
            <person name="Wu X."/>
            <person name="Wu H.-Z."/>
            <person name="Ling F."/>
            <person name="Zhang R."/>
            <person name="Shi X.-G."/>
            <person name="Ren J.-P."/>
            <person name="Chen E.-F."/>
            <person name="Sun J.-M."/>
        </authorList>
    </citation>
    <scope>NUCLEOTIDE SEQUENCE</scope>
    <source>
        <strain evidence="1">Adult_tree_wgs_1</strain>
        <tissue evidence="1">Leaves</tissue>
    </source>
</reference>
<protein>
    <submittedName>
        <fullName evidence="1">Uncharacterized protein</fullName>
    </submittedName>
</protein>
<keyword evidence="2" id="KW-1185">Reference proteome</keyword>
<evidence type="ECO:0000313" key="1">
    <source>
        <dbReference type="EMBL" id="KAF7147443.1"/>
    </source>
</evidence>